<dbReference type="RefSeq" id="WP_283173543.1">
    <property type="nucleotide sequence ID" value="NZ_JAPNOA010000025.1"/>
</dbReference>
<feature type="domain" description="CMP/dCMP-type deaminase" evidence="5">
    <location>
        <begin position="1"/>
        <end position="129"/>
    </location>
</feature>
<dbReference type="PROSITE" id="PS51747">
    <property type="entry name" value="CYT_DCMP_DEAMINASES_2"/>
    <property type="match status" value="1"/>
</dbReference>
<dbReference type="Pfam" id="PF00383">
    <property type="entry name" value="dCMP_cyt_deam_1"/>
    <property type="match status" value="1"/>
</dbReference>
<protein>
    <submittedName>
        <fullName evidence="6">Deaminase</fullName>
    </submittedName>
</protein>
<evidence type="ECO:0000256" key="2">
    <source>
        <dbReference type="ARBA" id="ARBA00022723"/>
    </source>
</evidence>
<dbReference type="InterPro" id="IPR016193">
    <property type="entry name" value="Cytidine_deaminase-like"/>
</dbReference>
<dbReference type="AlphaFoldDB" id="A0A9X3IRK9"/>
<keyword evidence="2" id="KW-0479">Metal-binding</keyword>
<dbReference type="GO" id="GO:0005737">
    <property type="term" value="C:cytoplasm"/>
    <property type="evidence" value="ECO:0007669"/>
    <property type="project" value="TreeGrafter"/>
</dbReference>
<sequence>MYSYESEGHDFRCVHKGRKCYNDFYKNRLGEEIKDLLIKRNIDSDFAGKLVADIFSETKAGDLIEYSRAIHAEMDAITTLARLQSSNTKGKTIYCTTYPCHNCARHIVAAGIIRVVYIEPYEKSLALKLHDDSITDSSEHGKVVFVPYEGVSPSKYNSFFKIHEPRKRSDGSANLIDISQSKQIDPQFLDSYHAYEDKITQSLEQDDQDSSSNNQ</sequence>
<dbReference type="SUPFAM" id="SSF53927">
    <property type="entry name" value="Cytidine deaminase-like"/>
    <property type="match status" value="1"/>
</dbReference>
<keyword evidence="4" id="KW-0862">Zinc</keyword>
<name>A0A9X3IRK9_9GAMM</name>
<evidence type="ECO:0000256" key="4">
    <source>
        <dbReference type="ARBA" id="ARBA00022833"/>
    </source>
</evidence>
<evidence type="ECO:0000256" key="1">
    <source>
        <dbReference type="ARBA" id="ARBA00006576"/>
    </source>
</evidence>
<comment type="caution">
    <text evidence="6">The sequence shown here is derived from an EMBL/GenBank/DDBJ whole genome shotgun (WGS) entry which is preliminary data.</text>
</comment>
<dbReference type="Proteomes" id="UP001150830">
    <property type="component" value="Unassembled WGS sequence"/>
</dbReference>
<gene>
    <name evidence="6" type="ORF">OUO13_09050</name>
</gene>
<accession>A0A9X3IRK9</accession>
<keyword evidence="7" id="KW-1185">Reference proteome</keyword>
<evidence type="ECO:0000313" key="7">
    <source>
        <dbReference type="Proteomes" id="UP001150830"/>
    </source>
</evidence>
<dbReference type="InterPro" id="IPR016192">
    <property type="entry name" value="APOBEC/CMP_deaminase_Zn-bd"/>
</dbReference>
<dbReference type="InterPro" id="IPR002125">
    <property type="entry name" value="CMP_dCMP_dom"/>
</dbReference>
<evidence type="ECO:0000256" key="3">
    <source>
        <dbReference type="ARBA" id="ARBA00022801"/>
    </source>
</evidence>
<evidence type="ECO:0000313" key="6">
    <source>
        <dbReference type="EMBL" id="MCY0965332.1"/>
    </source>
</evidence>
<dbReference type="GO" id="GO:0008270">
    <property type="term" value="F:zinc ion binding"/>
    <property type="evidence" value="ECO:0007669"/>
    <property type="project" value="InterPro"/>
</dbReference>
<reference evidence="6" key="1">
    <citation type="submission" date="2022-11" db="EMBL/GenBank/DDBJ databases">
        <title>Parathalassolutuus dongxingensis gen. nov., sp. nov., a novel member of family Oceanospirillaceae isolated from a coastal shrimp pond in Guangxi, China.</title>
        <authorList>
            <person name="Chen H."/>
        </authorList>
    </citation>
    <scope>NUCLEOTIDE SEQUENCE</scope>
    <source>
        <strain evidence="6">G-43</strain>
    </source>
</reference>
<dbReference type="PROSITE" id="PS00903">
    <property type="entry name" value="CYT_DCMP_DEAMINASES_1"/>
    <property type="match status" value="1"/>
</dbReference>
<comment type="similarity">
    <text evidence="1">Belongs to the cytidine and deoxycytidylate deaminase family.</text>
</comment>
<dbReference type="EMBL" id="JAPNOA010000025">
    <property type="protein sequence ID" value="MCY0965332.1"/>
    <property type="molecule type" value="Genomic_DNA"/>
</dbReference>
<keyword evidence="3" id="KW-0378">Hydrolase</keyword>
<dbReference type="PANTHER" id="PTHR11086:SF18">
    <property type="entry name" value="DEOXYCYTIDYLATE DEAMINASE"/>
    <property type="match status" value="1"/>
</dbReference>
<dbReference type="Gene3D" id="3.40.140.10">
    <property type="entry name" value="Cytidine Deaminase, domain 2"/>
    <property type="match status" value="1"/>
</dbReference>
<dbReference type="PANTHER" id="PTHR11086">
    <property type="entry name" value="DEOXYCYTIDYLATE DEAMINASE-RELATED"/>
    <property type="match status" value="1"/>
</dbReference>
<proteinExistence type="inferred from homology"/>
<dbReference type="InterPro" id="IPR015517">
    <property type="entry name" value="dCMP_deaminase-rel"/>
</dbReference>
<organism evidence="6 7">
    <name type="scientific">Parathalassolituus penaei</name>
    <dbReference type="NCBI Taxonomy" id="2997323"/>
    <lineage>
        <taxon>Bacteria</taxon>
        <taxon>Pseudomonadati</taxon>
        <taxon>Pseudomonadota</taxon>
        <taxon>Gammaproteobacteria</taxon>
        <taxon>Oceanospirillales</taxon>
        <taxon>Oceanospirillaceae</taxon>
        <taxon>Parathalassolituus</taxon>
    </lineage>
</organism>
<evidence type="ECO:0000259" key="5">
    <source>
        <dbReference type="PROSITE" id="PS51747"/>
    </source>
</evidence>
<dbReference type="GO" id="GO:0004132">
    <property type="term" value="F:dCMP deaminase activity"/>
    <property type="evidence" value="ECO:0007669"/>
    <property type="project" value="TreeGrafter"/>
</dbReference>